<comment type="caution">
    <text evidence="2">The sequence shown here is derived from an EMBL/GenBank/DDBJ whole genome shotgun (WGS) entry which is preliminary data.</text>
</comment>
<proteinExistence type="predicted"/>
<feature type="transmembrane region" description="Helical" evidence="1">
    <location>
        <begin position="69"/>
        <end position="91"/>
    </location>
</feature>
<organism evidence="2 3">
    <name type="scientific">Agaribacillus aureus</name>
    <dbReference type="NCBI Taxonomy" id="3051825"/>
    <lineage>
        <taxon>Bacteria</taxon>
        <taxon>Pseudomonadati</taxon>
        <taxon>Bacteroidota</taxon>
        <taxon>Cytophagia</taxon>
        <taxon>Cytophagales</taxon>
        <taxon>Splendidivirgaceae</taxon>
        <taxon>Agaribacillus</taxon>
    </lineage>
</organism>
<dbReference type="RefSeq" id="WP_346760172.1">
    <property type="nucleotide sequence ID" value="NZ_JAUJEB010000005.1"/>
</dbReference>
<keyword evidence="3" id="KW-1185">Reference proteome</keyword>
<keyword evidence="1" id="KW-0472">Membrane</keyword>
<dbReference type="EMBL" id="JAUJEB010000005">
    <property type="protein sequence ID" value="MDN5214834.1"/>
    <property type="molecule type" value="Genomic_DNA"/>
</dbReference>
<gene>
    <name evidence="2" type="ORF">QQ020_22330</name>
</gene>
<sequence>MKTKVELEKELEKLNYRYTSLIDIPNRREMTQEEEQELELLDIRITDLKQVLKQKVAARRFKFASVGKTITLLAAIMFSLLTVYATTSAYQFMLTETSVEKQVMMGITTILTFCLTIGATYAYSRQYKLEWK</sequence>
<evidence type="ECO:0000313" key="3">
    <source>
        <dbReference type="Proteomes" id="UP001172083"/>
    </source>
</evidence>
<dbReference type="Proteomes" id="UP001172083">
    <property type="component" value="Unassembled WGS sequence"/>
</dbReference>
<keyword evidence="1" id="KW-0812">Transmembrane</keyword>
<evidence type="ECO:0000256" key="1">
    <source>
        <dbReference type="SAM" id="Phobius"/>
    </source>
</evidence>
<evidence type="ECO:0000313" key="2">
    <source>
        <dbReference type="EMBL" id="MDN5214834.1"/>
    </source>
</evidence>
<protein>
    <submittedName>
        <fullName evidence="2">Uncharacterized protein</fullName>
    </submittedName>
</protein>
<accession>A0ABT8LAP9</accession>
<name>A0ABT8LAP9_9BACT</name>
<keyword evidence="1" id="KW-1133">Transmembrane helix</keyword>
<feature type="transmembrane region" description="Helical" evidence="1">
    <location>
        <begin position="103"/>
        <end position="123"/>
    </location>
</feature>
<reference evidence="2" key="1">
    <citation type="submission" date="2023-06" db="EMBL/GenBank/DDBJ databases">
        <title>Genomic of Agaribacillus aureum.</title>
        <authorList>
            <person name="Wang G."/>
        </authorList>
    </citation>
    <scope>NUCLEOTIDE SEQUENCE</scope>
    <source>
        <strain evidence="2">BMA12</strain>
    </source>
</reference>